<accession>A0A9P0G8R5</accession>
<reference evidence="2" key="1">
    <citation type="submission" date="2022-01" db="EMBL/GenBank/DDBJ databases">
        <authorList>
            <person name="King R."/>
        </authorList>
    </citation>
    <scope>NUCLEOTIDE SEQUENCE</scope>
</reference>
<dbReference type="OrthoDB" id="6749896at2759"/>
<feature type="compositionally biased region" description="Acidic residues" evidence="1">
    <location>
        <begin position="72"/>
        <end position="84"/>
    </location>
</feature>
<dbReference type="Proteomes" id="UP001153636">
    <property type="component" value="Chromosome 2"/>
</dbReference>
<organism evidence="2 3">
    <name type="scientific">Psylliodes chrysocephalus</name>
    <dbReference type="NCBI Taxonomy" id="3402493"/>
    <lineage>
        <taxon>Eukaryota</taxon>
        <taxon>Metazoa</taxon>
        <taxon>Ecdysozoa</taxon>
        <taxon>Arthropoda</taxon>
        <taxon>Hexapoda</taxon>
        <taxon>Insecta</taxon>
        <taxon>Pterygota</taxon>
        <taxon>Neoptera</taxon>
        <taxon>Endopterygota</taxon>
        <taxon>Coleoptera</taxon>
        <taxon>Polyphaga</taxon>
        <taxon>Cucujiformia</taxon>
        <taxon>Chrysomeloidea</taxon>
        <taxon>Chrysomelidae</taxon>
        <taxon>Galerucinae</taxon>
        <taxon>Alticini</taxon>
        <taxon>Psylliodes</taxon>
    </lineage>
</organism>
<evidence type="ECO:0000313" key="2">
    <source>
        <dbReference type="EMBL" id="CAH1106354.1"/>
    </source>
</evidence>
<dbReference type="AlphaFoldDB" id="A0A9P0G8R5"/>
<dbReference type="EMBL" id="OV651814">
    <property type="protein sequence ID" value="CAH1106354.1"/>
    <property type="molecule type" value="Genomic_DNA"/>
</dbReference>
<evidence type="ECO:0000256" key="1">
    <source>
        <dbReference type="SAM" id="MobiDB-lite"/>
    </source>
</evidence>
<name>A0A9P0G8R5_9CUCU</name>
<gene>
    <name evidence="2" type="ORF">PSYICH_LOCUS7307</name>
</gene>
<feature type="region of interest" description="Disordered" evidence="1">
    <location>
        <begin position="1"/>
        <end position="22"/>
    </location>
</feature>
<proteinExistence type="predicted"/>
<keyword evidence="3" id="KW-1185">Reference proteome</keyword>
<sequence>MLAQNHKIMAHESSNEQDAEYDDPIPLSELRRNLLSLDEDTINVLAEQFLKNLEIRNWLENDEDLLPLEDINATDEQQDSDNENPELNKSNKTVKNDEAVKSLNLCIN</sequence>
<protein>
    <submittedName>
        <fullName evidence="2">Uncharacterized protein</fullName>
    </submittedName>
</protein>
<feature type="region of interest" description="Disordered" evidence="1">
    <location>
        <begin position="72"/>
        <end position="95"/>
    </location>
</feature>
<evidence type="ECO:0000313" key="3">
    <source>
        <dbReference type="Proteomes" id="UP001153636"/>
    </source>
</evidence>